<dbReference type="AlphaFoldDB" id="A0A0B7JSQ0"/>
<feature type="transmembrane region" description="Helical" evidence="6">
    <location>
        <begin position="216"/>
        <end position="234"/>
    </location>
</feature>
<evidence type="ECO:0000256" key="3">
    <source>
        <dbReference type="ARBA" id="ARBA00022989"/>
    </source>
</evidence>
<evidence type="ECO:0000256" key="1">
    <source>
        <dbReference type="ARBA" id="ARBA00004141"/>
    </source>
</evidence>
<feature type="transmembrane region" description="Helical" evidence="6">
    <location>
        <begin position="185"/>
        <end position="204"/>
    </location>
</feature>
<reference evidence="8" key="1">
    <citation type="submission" date="2015-01" db="EMBL/GenBank/DDBJ databases">
        <authorList>
            <person name="Durling Mikael"/>
        </authorList>
    </citation>
    <scope>NUCLEOTIDE SEQUENCE</scope>
</reference>
<feature type="transmembrane region" description="Helical" evidence="6">
    <location>
        <begin position="254"/>
        <end position="273"/>
    </location>
</feature>
<accession>A0A0B7JSQ0</accession>
<dbReference type="InterPro" id="IPR052337">
    <property type="entry name" value="SAT4-like"/>
</dbReference>
<feature type="transmembrane region" description="Helical" evidence="6">
    <location>
        <begin position="91"/>
        <end position="111"/>
    </location>
</feature>
<evidence type="ECO:0000256" key="5">
    <source>
        <dbReference type="ARBA" id="ARBA00038359"/>
    </source>
</evidence>
<organism evidence="8">
    <name type="scientific">Bionectria ochroleuca</name>
    <name type="common">Gliocladium roseum</name>
    <dbReference type="NCBI Taxonomy" id="29856"/>
    <lineage>
        <taxon>Eukaryota</taxon>
        <taxon>Fungi</taxon>
        <taxon>Dikarya</taxon>
        <taxon>Ascomycota</taxon>
        <taxon>Pezizomycotina</taxon>
        <taxon>Sordariomycetes</taxon>
        <taxon>Hypocreomycetidae</taxon>
        <taxon>Hypocreales</taxon>
        <taxon>Bionectriaceae</taxon>
        <taxon>Clonostachys</taxon>
    </lineage>
</organism>
<dbReference type="PANTHER" id="PTHR33048:SF47">
    <property type="entry name" value="INTEGRAL MEMBRANE PROTEIN-RELATED"/>
    <property type="match status" value="1"/>
</dbReference>
<feature type="transmembrane region" description="Helical" evidence="6">
    <location>
        <begin position="20"/>
        <end position="43"/>
    </location>
</feature>
<dbReference type="InterPro" id="IPR049326">
    <property type="entry name" value="Rhodopsin_dom_fungi"/>
</dbReference>
<name>A0A0B7JSQ0_BIOOC</name>
<evidence type="ECO:0000256" key="4">
    <source>
        <dbReference type="ARBA" id="ARBA00023136"/>
    </source>
</evidence>
<feature type="transmembrane region" description="Helical" evidence="6">
    <location>
        <begin position="55"/>
        <end position="79"/>
    </location>
</feature>
<comment type="subcellular location">
    <subcellularLocation>
        <location evidence="1">Membrane</location>
        <topology evidence="1">Multi-pass membrane protein</topology>
    </subcellularLocation>
</comment>
<feature type="domain" description="Rhodopsin" evidence="7">
    <location>
        <begin position="39"/>
        <end position="278"/>
    </location>
</feature>
<feature type="transmembrane region" description="Helical" evidence="6">
    <location>
        <begin position="132"/>
        <end position="154"/>
    </location>
</feature>
<sequence length="380" mass="42228">MDQLPTAIHITPFPLKHEILVHVAVESMIQFFVFVVVGLRLFARSCMGAGLGLDDYMIIIALLLSCVVYGLMVALQVAGTGYEQVETMANIPTILLLTFITVPTYLGCLLFSKLSMLCFYLRIFETQAPRRLVFGTMILCMCWFVSHFLANVFICKPVPAQWKMELVMSGEGTCGDQIPIFQSMIISNMLTDLIIMILPMKIIWGLQMRFMEKIGLMTSFLLLGAVIVVSSVRVHYVSTVNMRADLTKTMGTSLFLTTLEPNFAILCVSIPMLRPLYRSYRARFGSSGATKLSDEATHTIGGSGAYRSGRSKQNSRKLGRDDITLATFNADDNYTKYDTNVEAGSNPSLSAESDRKLAAHNAPDAGIKVHTQWEISRHSK</sequence>
<dbReference type="PANTHER" id="PTHR33048">
    <property type="entry name" value="PTH11-LIKE INTEGRAL MEMBRANE PROTEIN (AFU_ORTHOLOGUE AFUA_5G11245)"/>
    <property type="match status" value="1"/>
</dbReference>
<keyword evidence="3 6" id="KW-1133">Transmembrane helix</keyword>
<keyword evidence="4 6" id="KW-0472">Membrane</keyword>
<evidence type="ECO:0000256" key="6">
    <source>
        <dbReference type="SAM" id="Phobius"/>
    </source>
</evidence>
<proteinExistence type="inferred from homology"/>
<dbReference type="GO" id="GO:0016020">
    <property type="term" value="C:membrane"/>
    <property type="evidence" value="ECO:0007669"/>
    <property type="project" value="UniProtKB-SubCell"/>
</dbReference>
<keyword evidence="2 6" id="KW-0812">Transmembrane</keyword>
<dbReference type="EMBL" id="CDPU01000004">
    <property type="protein sequence ID" value="CEO46262.1"/>
    <property type="molecule type" value="Genomic_DNA"/>
</dbReference>
<protein>
    <recommendedName>
        <fullName evidence="7">Rhodopsin domain-containing protein</fullName>
    </recommendedName>
</protein>
<evidence type="ECO:0000259" key="7">
    <source>
        <dbReference type="Pfam" id="PF20684"/>
    </source>
</evidence>
<evidence type="ECO:0000256" key="2">
    <source>
        <dbReference type="ARBA" id="ARBA00022692"/>
    </source>
</evidence>
<gene>
    <name evidence="8" type="ORF">BN869_000002317_1</name>
</gene>
<comment type="similarity">
    <text evidence="5">Belongs to the SAT4 family.</text>
</comment>
<evidence type="ECO:0000313" key="8">
    <source>
        <dbReference type="EMBL" id="CEO46262.1"/>
    </source>
</evidence>
<dbReference type="Pfam" id="PF20684">
    <property type="entry name" value="Fung_rhodopsin"/>
    <property type="match status" value="1"/>
</dbReference>